<dbReference type="OrthoDB" id="3625992at2"/>
<reference evidence="1 2" key="1">
    <citation type="submission" date="2019-10" db="EMBL/GenBank/DDBJ databases">
        <title>Whole genome shotgun sequence of Acrocarpospora macrocephala NBRC 16266.</title>
        <authorList>
            <person name="Ichikawa N."/>
            <person name="Kimura A."/>
            <person name="Kitahashi Y."/>
            <person name="Komaki H."/>
            <person name="Oguchi A."/>
        </authorList>
    </citation>
    <scope>NUCLEOTIDE SEQUENCE [LARGE SCALE GENOMIC DNA]</scope>
    <source>
        <strain evidence="1 2">NBRC 16266</strain>
    </source>
</reference>
<evidence type="ECO:0000313" key="2">
    <source>
        <dbReference type="Proteomes" id="UP000331127"/>
    </source>
</evidence>
<gene>
    <name evidence="1" type="ORF">Amac_010890</name>
</gene>
<name>A0A5M3WET5_9ACTN</name>
<evidence type="ECO:0000313" key="1">
    <source>
        <dbReference type="EMBL" id="GES07494.1"/>
    </source>
</evidence>
<accession>A0A5M3WET5</accession>
<proteinExistence type="predicted"/>
<dbReference type="RefSeq" id="WP_155353200.1">
    <property type="nucleotide sequence ID" value="NZ_BAAAHL010000012.1"/>
</dbReference>
<sequence>MTILPDAEATATPPVLIASATPAQIWAHVTTCSACTRDRLVRYHAGRRMLETDAAERQRLEAGLRERVGELHGQSIPVPGVEPALDLIAAAHWSDLQDAIEAAGFALLIQGPSAHRQHWIISISEGQGGRLAEGVTKHAALVELARDIPSVPGFLAALAEGRSSEAQSIVDALVEYAAQTNSSTSDARGALVAALHVGQGHTASEAADLAERGYDALAEADVLCDHDACVSEARDLADDLIERSRRAALTAIDDAREADADLGDQTVPAVRDRSHLHPRQQAALVRLDEMFAAREAEVSAR</sequence>
<comment type="caution">
    <text evidence="1">The sequence shown here is derived from an EMBL/GenBank/DDBJ whole genome shotgun (WGS) entry which is preliminary data.</text>
</comment>
<keyword evidence="2" id="KW-1185">Reference proteome</keyword>
<dbReference type="EMBL" id="BLAE01000006">
    <property type="protein sequence ID" value="GES07494.1"/>
    <property type="molecule type" value="Genomic_DNA"/>
</dbReference>
<dbReference type="Proteomes" id="UP000331127">
    <property type="component" value="Unassembled WGS sequence"/>
</dbReference>
<protein>
    <submittedName>
        <fullName evidence="1">Uncharacterized protein</fullName>
    </submittedName>
</protein>
<organism evidence="1 2">
    <name type="scientific">Acrocarpospora macrocephala</name>
    <dbReference type="NCBI Taxonomy" id="150177"/>
    <lineage>
        <taxon>Bacteria</taxon>
        <taxon>Bacillati</taxon>
        <taxon>Actinomycetota</taxon>
        <taxon>Actinomycetes</taxon>
        <taxon>Streptosporangiales</taxon>
        <taxon>Streptosporangiaceae</taxon>
        <taxon>Acrocarpospora</taxon>
    </lineage>
</organism>
<dbReference type="AlphaFoldDB" id="A0A5M3WET5"/>